<proteinExistence type="predicted"/>
<dbReference type="AlphaFoldDB" id="A0A9N9R0S1"/>
<reference evidence="1" key="1">
    <citation type="submission" date="2021-12" db="EMBL/GenBank/DDBJ databases">
        <authorList>
            <person name="King R."/>
        </authorList>
    </citation>
    <scope>NUCLEOTIDE SEQUENCE</scope>
</reference>
<protein>
    <submittedName>
        <fullName evidence="1">Uncharacterized protein</fullName>
    </submittedName>
</protein>
<keyword evidence="2" id="KW-1185">Reference proteome</keyword>
<dbReference type="EMBL" id="OU893348">
    <property type="protein sequence ID" value="CAG9787082.1"/>
    <property type="molecule type" value="Genomic_DNA"/>
</dbReference>
<gene>
    <name evidence="1" type="ORF">DIATSA_LOCUS4988</name>
</gene>
<reference evidence="1" key="2">
    <citation type="submission" date="2022-10" db="EMBL/GenBank/DDBJ databases">
        <authorList>
            <consortium name="ENA_rothamsted_submissions"/>
            <consortium name="culmorum"/>
            <person name="King R."/>
        </authorList>
    </citation>
    <scope>NUCLEOTIDE SEQUENCE</scope>
</reference>
<evidence type="ECO:0000313" key="2">
    <source>
        <dbReference type="Proteomes" id="UP001153714"/>
    </source>
</evidence>
<evidence type="ECO:0000313" key="1">
    <source>
        <dbReference type="EMBL" id="CAG9787082.1"/>
    </source>
</evidence>
<sequence length="214" mass="24247">MIPILLAATSVRSQQSNFYHPQQSAASEAQIRFAKENKYDDTGPGAKGPEYAYSTFKRLEDALVGYVDDPDTKLPEFEKAKGIQQLYRSQQKEKPLFKANPFLLRPSQTLKGSLLRHEDTQSAVLPFKQSETFSFLPEEMNTKVEQIKVLKLQPVKSSPLNLAHFTRDSDVDTNNLNSSPSYTYSYGVHGKLKRNVVQKNQGTLYDFIYGIKFG</sequence>
<dbReference type="OrthoDB" id="6378451at2759"/>
<organism evidence="1 2">
    <name type="scientific">Diatraea saccharalis</name>
    <name type="common">sugarcane borer</name>
    <dbReference type="NCBI Taxonomy" id="40085"/>
    <lineage>
        <taxon>Eukaryota</taxon>
        <taxon>Metazoa</taxon>
        <taxon>Ecdysozoa</taxon>
        <taxon>Arthropoda</taxon>
        <taxon>Hexapoda</taxon>
        <taxon>Insecta</taxon>
        <taxon>Pterygota</taxon>
        <taxon>Neoptera</taxon>
        <taxon>Endopterygota</taxon>
        <taxon>Lepidoptera</taxon>
        <taxon>Glossata</taxon>
        <taxon>Ditrysia</taxon>
        <taxon>Pyraloidea</taxon>
        <taxon>Crambidae</taxon>
        <taxon>Crambinae</taxon>
        <taxon>Diatraea</taxon>
    </lineage>
</organism>
<name>A0A9N9R0S1_9NEOP</name>
<accession>A0A9N9R0S1</accession>
<dbReference type="Proteomes" id="UP001153714">
    <property type="component" value="Chromosome 17"/>
</dbReference>